<evidence type="ECO:0000256" key="1">
    <source>
        <dbReference type="SAM" id="SignalP"/>
    </source>
</evidence>
<organism evidence="2 3">
    <name type="scientific">Rubripirellula lacrimiformis</name>
    <dbReference type="NCBI Taxonomy" id="1930273"/>
    <lineage>
        <taxon>Bacteria</taxon>
        <taxon>Pseudomonadati</taxon>
        <taxon>Planctomycetota</taxon>
        <taxon>Planctomycetia</taxon>
        <taxon>Pirellulales</taxon>
        <taxon>Pirellulaceae</taxon>
        <taxon>Rubripirellula</taxon>
    </lineage>
</organism>
<dbReference type="AlphaFoldDB" id="A0A517NBU9"/>
<dbReference type="PROSITE" id="PS51257">
    <property type="entry name" value="PROKAR_LIPOPROTEIN"/>
    <property type="match status" value="1"/>
</dbReference>
<name>A0A517NBU9_9BACT</name>
<keyword evidence="3" id="KW-1185">Reference proteome</keyword>
<keyword evidence="1" id="KW-0732">Signal</keyword>
<evidence type="ECO:0000313" key="2">
    <source>
        <dbReference type="EMBL" id="QDT04581.1"/>
    </source>
</evidence>
<protein>
    <submittedName>
        <fullName evidence="2">Uncharacterized protein</fullName>
    </submittedName>
</protein>
<dbReference type="EMBL" id="CP036525">
    <property type="protein sequence ID" value="QDT04581.1"/>
    <property type="molecule type" value="Genomic_DNA"/>
</dbReference>
<dbReference type="Proteomes" id="UP000318538">
    <property type="component" value="Chromosome"/>
</dbReference>
<dbReference type="OrthoDB" id="279634at2"/>
<gene>
    <name evidence="2" type="ORF">K227x_29730</name>
</gene>
<sequence length="168" mass="18014" precursor="true">MSAATRFATLVAMLLHSFFGCSLHHAYGCESHLDGVCQHDCDAASGTNHGDGSASNCCHSENHGIESNDSRGTLDASHTHLVPSCPACQSGPCDGSLPGCHSDLGCSFVPSNDVVFLCDTSVVEFISYELDRSVDQVRAVAWQQDCQQRPPSMDGPLYRCAFLCTWLI</sequence>
<feature type="chain" id="PRO_5021900490" evidence="1">
    <location>
        <begin position="27"/>
        <end position="168"/>
    </location>
</feature>
<evidence type="ECO:0000313" key="3">
    <source>
        <dbReference type="Proteomes" id="UP000318538"/>
    </source>
</evidence>
<proteinExistence type="predicted"/>
<dbReference type="RefSeq" id="WP_145170267.1">
    <property type="nucleotide sequence ID" value="NZ_CP036525.1"/>
</dbReference>
<dbReference type="KEGG" id="rlc:K227x_29730"/>
<accession>A0A517NBU9</accession>
<reference evidence="2 3" key="1">
    <citation type="submission" date="2019-02" db="EMBL/GenBank/DDBJ databases">
        <title>Deep-cultivation of Planctomycetes and their phenomic and genomic characterization uncovers novel biology.</title>
        <authorList>
            <person name="Wiegand S."/>
            <person name="Jogler M."/>
            <person name="Boedeker C."/>
            <person name="Pinto D."/>
            <person name="Vollmers J."/>
            <person name="Rivas-Marin E."/>
            <person name="Kohn T."/>
            <person name="Peeters S.H."/>
            <person name="Heuer A."/>
            <person name="Rast P."/>
            <person name="Oberbeckmann S."/>
            <person name="Bunk B."/>
            <person name="Jeske O."/>
            <person name="Meyerdierks A."/>
            <person name="Storesund J.E."/>
            <person name="Kallscheuer N."/>
            <person name="Luecker S."/>
            <person name="Lage O.M."/>
            <person name="Pohl T."/>
            <person name="Merkel B.J."/>
            <person name="Hornburger P."/>
            <person name="Mueller R.-W."/>
            <person name="Bruemmer F."/>
            <person name="Labrenz M."/>
            <person name="Spormann A.M."/>
            <person name="Op den Camp H."/>
            <person name="Overmann J."/>
            <person name="Amann R."/>
            <person name="Jetten M.S.M."/>
            <person name="Mascher T."/>
            <person name="Medema M.H."/>
            <person name="Devos D.P."/>
            <person name="Kaster A.-K."/>
            <person name="Ovreas L."/>
            <person name="Rohde M."/>
            <person name="Galperin M.Y."/>
            <person name="Jogler C."/>
        </authorList>
    </citation>
    <scope>NUCLEOTIDE SEQUENCE [LARGE SCALE GENOMIC DNA]</scope>
    <source>
        <strain evidence="2 3">K22_7</strain>
    </source>
</reference>
<feature type="signal peptide" evidence="1">
    <location>
        <begin position="1"/>
        <end position="26"/>
    </location>
</feature>